<organism evidence="1 2">
    <name type="scientific">Thermacetogenium phaeum</name>
    <dbReference type="NCBI Taxonomy" id="85874"/>
    <lineage>
        <taxon>Bacteria</taxon>
        <taxon>Bacillati</taxon>
        <taxon>Bacillota</taxon>
        <taxon>Clostridia</taxon>
        <taxon>Thermoanaerobacterales</taxon>
        <taxon>Thermoanaerobacteraceae</taxon>
        <taxon>Thermacetogenium</taxon>
    </lineage>
</organism>
<dbReference type="InterPro" id="IPR050696">
    <property type="entry name" value="FtsA/MreB"/>
</dbReference>
<protein>
    <submittedName>
        <fullName evidence="1">Ethanolamine utilization protein EutA</fullName>
    </submittedName>
</protein>
<evidence type="ECO:0000313" key="2">
    <source>
        <dbReference type="Proteomes" id="UP000053326"/>
    </source>
</evidence>
<proteinExistence type="predicted"/>
<dbReference type="SUPFAM" id="SSF53067">
    <property type="entry name" value="Actin-like ATPase domain"/>
    <property type="match status" value="1"/>
</dbReference>
<dbReference type="Proteomes" id="UP000053326">
    <property type="component" value="Unassembled WGS sequence"/>
</dbReference>
<accession>A0A101FHL9</accession>
<dbReference type="Gene3D" id="3.30.420.40">
    <property type="match status" value="1"/>
</dbReference>
<dbReference type="PANTHER" id="PTHR32432">
    <property type="entry name" value="CELL DIVISION PROTEIN FTSA-RELATED"/>
    <property type="match status" value="1"/>
</dbReference>
<name>A0A101FHL9_9THEO</name>
<dbReference type="PIRSF" id="PIRSF012293">
    <property type="entry name" value="EutA"/>
    <property type="match status" value="1"/>
</dbReference>
<dbReference type="InterPro" id="IPR043129">
    <property type="entry name" value="ATPase_NBD"/>
</dbReference>
<dbReference type="InterPro" id="IPR009377">
    <property type="entry name" value="EutA"/>
</dbReference>
<gene>
    <name evidence="1" type="ORF">XD66_0127</name>
</gene>
<evidence type="ECO:0000313" key="1">
    <source>
        <dbReference type="EMBL" id="KUK37156.1"/>
    </source>
</evidence>
<dbReference type="AlphaFoldDB" id="A0A101FHL9"/>
<dbReference type="Pfam" id="PF06277">
    <property type="entry name" value="EutA"/>
    <property type="match status" value="1"/>
</dbReference>
<dbReference type="EMBL" id="LGFO01000007">
    <property type="protein sequence ID" value="KUK37156.1"/>
    <property type="molecule type" value="Genomic_DNA"/>
</dbReference>
<dbReference type="PATRIC" id="fig|85874.4.peg.1017"/>
<sequence length="479" mass="52269">MVTSGESYALLSVGIDIGTTTTHLVFSRLYVVNLAGGSSVANFEIISREIIYESRIYFTPLIDENKIDLSRLKEIITTEYATAGIEPGEVKSGAVIITGEAALKENADEVAKILEGLAGDFVVALAGPDLEAILAGQGSGAQRISRREGITVANLDIGGGTTNIAVFRCGDLWDTATVQVGGRLFTFNPYSLVVNSVTKVGRQYADHLGVSIEKGRPLNPDDVEVFCQGLVDILDEVTERRNISALSKIGLLRGPLRRDYQIDALIFSGGVGHFVYENEIKEFFGYGDYGPYFAQMIKEKSVMLKRYHIIQPDHTLRATVIGAGVYSMKLSGSTIFLKKKDFLPLRNIPVSLVHLKEQENLENIKRKLETAIAPFQEKYPVVAIAITGWRHPKLDRIEQLAHAIATVKEDGIGSPLVVITEGNYGKVLGYLLENRLEDGEDLICLDEIKLGGGDFIDIGKPLNIGAVVPVIVKTLVFSN</sequence>
<dbReference type="PANTHER" id="PTHR32432:SF13">
    <property type="entry name" value="ETHANOLAMINE AMMONIA-LYASE REACTIVASE EUTA"/>
    <property type="match status" value="1"/>
</dbReference>
<comment type="caution">
    <text evidence="1">The sequence shown here is derived from an EMBL/GenBank/DDBJ whole genome shotgun (WGS) entry which is preliminary data.</text>
</comment>
<reference evidence="2" key="1">
    <citation type="journal article" date="2015" name="MBio">
        <title>Genome-Resolved Metagenomic Analysis Reveals Roles for Candidate Phyla and Other Microbial Community Members in Biogeochemical Transformations in Oil Reservoirs.</title>
        <authorList>
            <person name="Hu P."/>
            <person name="Tom L."/>
            <person name="Singh A."/>
            <person name="Thomas B.C."/>
            <person name="Baker B.J."/>
            <person name="Piceno Y.M."/>
            <person name="Andersen G.L."/>
            <person name="Banfield J.F."/>
        </authorList>
    </citation>
    <scope>NUCLEOTIDE SEQUENCE [LARGE SCALE GENOMIC DNA]</scope>
</reference>